<proteinExistence type="predicted"/>
<reference evidence="1" key="1">
    <citation type="journal article" date="2015" name="Nature">
        <title>Complex archaea that bridge the gap between prokaryotes and eukaryotes.</title>
        <authorList>
            <person name="Spang A."/>
            <person name="Saw J.H."/>
            <person name="Jorgensen S.L."/>
            <person name="Zaremba-Niedzwiedzka K."/>
            <person name="Martijn J."/>
            <person name="Lind A.E."/>
            <person name="van Eijk R."/>
            <person name="Schleper C."/>
            <person name="Guy L."/>
            <person name="Ettema T.J."/>
        </authorList>
    </citation>
    <scope>NUCLEOTIDE SEQUENCE</scope>
</reference>
<organism evidence="1">
    <name type="scientific">marine sediment metagenome</name>
    <dbReference type="NCBI Taxonomy" id="412755"/>
    <lineage>
        <taxon>unclassified sequences</taxon>
        <taxon>metagenomes</taxon>
        <taxon>ecological metagenomes</taxon>
    </lineage>
</organism>
<accession>A0A0F9AYJ5</accession>
<protein>
    <submittedName>
        <fullName evidence="1">Uncharacterized protein</fullName>
    </submittedName>
</protein>
<name>A0A0F9AYJ5_9ZZZZ</name>
<gene>
    <name evidence="1" type="ORF">LCGC14_2513140</name>
</gene>
<sequence length="197" mass="21869">MAKFKDFLLELNKDWANNEIVSIAGASAIAELDIGDDTMTEIKTKMSGLMSIDAAKNNHDLEDHFKKKVYGSIKGELLGNIDTDVLATAKIMFGDNKANEIKEIEFTGDKIKKFAEFTKDAIESTSGGDEKIKTLNVGLNKQVADVRQEMDKKDKKFSLYGNNFFGGENKPIKGVISQKFTVAPFSVLNTREGMWQS</sequence>
<dbReference type="EMBL" id="LAZR01040358">
    <property type="protein sequence ID" value="KKL14689.1"/>
    <property type="molecule type" value="Genomic_DNA"/>
</dbReference>
<evidence type="ECO:0000313" key="1">
    <source>
        <dbReference type="EMBL" id="KKL14689.1"/>
    </source>
</evidence>
<comment type="caution">
    <text evidence="1">The sequence shown here is derived from an EMBL/GenBank/DDBJ whole genome shotgun (WGS) entry which is preliminary data.</text>
</comment>
<dbReference type="AlphaFoldDB" id="A0A0F9AYJ5"/>